<feature type="signal peptide" evidence="7">
    <location>
        <begin position="1"/>
        <end position="21"/>
    </location>
</feature>
<feature type="transmembrane region" description="Helical" evidence="6">
    <location>
        <begin position="441"/>
        <end position="466"/>
    </location>
</feature>
<feature type="compositionally biased region" description="Polar residues" evidence="5">
    <location>
        <begin position="1040"/>
        <end position="1050"/>
    </location>
</feature>
<comment type="subcellular location">
    <subcellularLocation>
        <location evidence="1">Membrane</location>
        <topology evidence="1">Single-pass membrane protein</topology>
    </subcellularLocation>
</comment>
<accession>A0A8H2ZUK6</accession>
<feature type="compositionally biased region" description="Pro residues" evidence="5">
    <location>
        <begin position="832"/>
        <end position="846"/>
    </location>
</feature>
<feature type="region of interest" description="Disordered" evidence="5">
    <location>
        <begin position="825"/>
        <end position="869"/>
    </location>
</feature>
<feature type="region of interest" description="Disordered" evidence="5">
    <location>
        <begin position="514"/>
        <end position="549"/>
    </location>
</feature>
<dbReference type="EMBL" id="CAJHIA010000033">
    <property type="protein sequence ID" value="CAD6449052.1"/>
    <property type="molecule type" value="Genomic_DNA"/>
</dbReference>
<feature type="compositionally biased region" description="Basic and acidic residues" evidence="5">
    <location>
        <begin position="924"/>
        <end position="935"/>
    </location>
</feature>
<evidence type="ECO:0000256" key="5">
    <source>
        <dbReference type="SAM" id="MobiDB-lite"/>
    </source>
</evidence>
<proteinExistence type="predicted"/>
<feature type="compositionally biased region" description="Polar residues" evidence="5">
    <location>
        <begin position="628"/>
        <end position="653"/>
    </location>
</feature>
<gene>
    <name evidence="8" type="ORF">SCLTRI_LOCUS8845</name>
</gene>
<evidence type="ECO:0000256" key="2">
    <source>
        <dbReference type="ARBA" id="ARBA00022692"/>
    </source>
</evidence>
<feature type="compositionally biased region" description="Polar residues" evidence="5">
    <location>
        <begin position="715"/>
        <end position="753"/>
    </location>
</feature>
<dbReference type="OrthoDB" id="205993at2759"/>
<dbReference type="InterPro" id="IPR051694">
    <property type="entry name" value="Immunoregulatory_rcpt-like"/>
</dbReference>
<dbReference type="GO" id="GO:0071944">
    <property type="term" value="C:cell periphery"/>
    <property type="evidence" value="ECO:0007669"/>
    <property type="project" value="UniProtKB-ARBA"/>
</dbReference>
<feature type="compositionally biased region" description="Basic and acidic residues" evidence="5">
    <location>
        <begin position="1062"/>
        <end position="1079"/>
    </location>
</feature>
<feature type="region of interest" description="Disordered" evidence="5">
    <location>
        <begin position="619"/>
        <end position="658"/>
    </location>
</feature>
<dbReference type="AlphaFoldDB" id="A0A8H2ZUK6"/>
<sequence length="1079" mass="115176">MRTDLFSVLWTSVILIAIANAQTLPYNPTTILLPSSASRNNDIAFIFLVASESDTRPEFLFLNISSTLFASNLTLEPFAPNLSFLDNNTAFIPTIGTYGDISLLTGSCSEPASTELWTYTPGDRAPGNGTWANETTTIASDASSAGLAGAQFLSGGFQFSTFVNANATDTDIYIYGGMCPSSSANVSTWQSNANYSNHMMRISPESANLYNLDFAANRGAPIADAGFTTTPLTPSYSNSSGIMTQTQNFILLGGHTKSAFINMSQVAIWSLPEENWSFVTVNPPSSTESSNTKLIVKSSVTSVDSRSGHTAILTEDGSKVIILGGWVGNVNQAADPQLAILELGTGYGGGGQWRWSVPADQPSGDGFYGHGAAMLPGNVMMVLGGFNITASGNAKRALDTTIQPMFFNATSSTWSSNYTNPTYASSASRSTSSSSSDSSEVGLGIGLGIGISALVAVIVGVGWYLICWRRKRKEKRHEARERDLRSLSYNAATAYPGPQEMSHTRDYLDRHEQYYDSGDATGGYQSLHTGEYGSGGGGSPTLIPRQTPRKPLRNARGLYQPALTFDPGLTGGNIRATSFGAAGPIHPIYEADEDADVISPIEVGVALPLGEAETYYGPTRTDPFHDSPPQNYNLLAPAQRNNRSATTPVSDSPAQEREREIEAWVADWAAADALLHAKARSHSTMGRISPSRRANLITATGPASVSGEISEDSGRTASNISEQSMAPSAATISRSGSGSQATRSGSQTTRSNSLRGYLTYAMNTITSGNAALSPTPDSPETPNAQSKPPGSSGSENTASTFSTTHTHSSFPILQAQAVTLLPRPEQFADRGPPSPTTPPSKSPPRTPTRTADDYIGSPSKNKPIGIGNKRGWLGSLRKVFRPDGDTAVEPTLTNREPSPLPIRLDNPPRRTVSAGATLWRRKQGRGDWEDSEKPGTKRGRSNSFMNGDRPNIQGVRGSEATGLVNGIDEDDDEWDIERAIEDRVVQVMFTVPKERLRVVNHDVREDLSEGGSMGGRSRVASASGSLSRHPSVILSKEDSTNLARTESAESGASKGRVKPKGKVSELVEMMEGRISPERR</sequence>
<organism evidence="8 9">
    <name type="scientific">Sclerotinia trifoliorum</name>
    <dbReference type="NCBI Taxonomy" id="28548"/>
    <lineage>
        <taxon>Eukaryota</taxon>
        <taxon>Fungi</taxon>
        <taxon>Dikarya</taxon>
        <taxon>Ascomycota</taxon>
        <taxon>Pezizomycotina</taxon>
        <taxon>Leotiomycetes</taxon>
        <taxon>Helotiales</taxon>
        <taxon>Sclerotiniaceae</taxon>
        <taxon>Sclerotinia</taxon>
    </lineage>
</organism>
<evidence type="ECO:0000313" key="9">
    <source>
        <dbReference type="Proteomes" id="UP000624404"/>
    </source>
</evidence>
<feature type="compositionally biased region" description="Low complexity" evidence="5">
    <location>
        <begin position="1015"/>
        <end position="1028"/>
    </location>
</feature>
<keyword evidence="9" id="KW-1185">Reference proteome</keyword>
<dbReference type="SUPFAM" id="SSF50965">
    <property type="entry name" value="Galactose oxidase, central domain"/>
    <property type="match status" value="1"/>
</dbReference>
<keyword evidence="3 6" id="KW-1133">Transmembrane helix</keyword>
<reference evidence="8" key="1">
    <citation type="submission" date="2020-10" db="EMBL/GenBank/DDBJ databases">
        <authorList>
            <person name="Kusch S."/>
        </authorList>
    </citation>
    <scope>NUCLEOTIDE SEQUENCE</scope>
    <source>
        <strain evidence="8">SwB9</strain>
    </source>
</reference>
<name>A0A8H2ZUK6_9HELO</name>
<dbReference type="InterPro" id="IPR015915">
    <property type="entry name" value="Kelch-typ_b-propeller"/>
</dbReference>
<evidence type="ECO:0000313" key="8">
    <source>
        <dbReference type="EMBL" id="CAD6449052.1"/>
    </source>
</evidence>
<feature type="region of interest" description="Disordered" evidence="5">
    <location>
        <begin position="768"/>
        <end position="809"/>
    </location>
</feature>
<dbReference type="InterPro" id="IPR011043">
    <property type="entry name" value="Gal_Oxase/kelch_b-propeller"/>
</dbReference>
<evidence type="ECO:0000256" key="4">
    <source>
        <dbReference type="ARBA" id="ARBA00023136"/>
    </source>
</evidence>
<dbReference type="Gene3D" id="2.120.10.80">
    <property type="entry name" value="Kelch-type beta propeller"/>
    <property type="match status" value="1"/>
</dbReference>
<feature type="chain" id="PRO_5034370251" evidence="7">
    <location>
        <begin position="22"/>
        <end position="1079"/>
    </location>
</feature>
<dbReference type="PANTHER" id="PTHR15549:SF27">
    <property type="entry name" value="CHITIN-BINDING TYPE-1 DOMAIN-CONTAINING PROTEIN"/>
    <property type="match status" value="1"/>
</dbReference>
<feature type="region of interest" description="Disordered" evidence="5">
    <location>
        <begin position="883"/>
        <end position="966"/>
    </location>
</feature>
<feature type="region of interest" description="Disordered" evidence="5">
    <location>
        <begin position="1006"/>
        <end position="1079"/>
    </location>
</feature>
<dbReference type="Proteomes" id="UP000624404">
    <property type="component" value="Unassembled WGS sequence"/>
</dbReference>
<keyword evidence="7" id="KW-0732">Signal</keyword>
<comment type="caution">
    <text evidence="8">The sequence shown here is derived from an EMBL/GenBank/DDBJ whole genome shotgun (WGS) entry which is preliminary data.</text>
</comment>
<evidence type="ECO:0000256" key="7">
    <source>
        <dbReference type="SAM" id="SignalP"/>
    </source>
</evidence>
<feature type="compositionally biased region" description="Polar residues" evidence="5">
    <location>
        <begin position="778"/>
        <end position="798"/>
    </location>
</feature>
<evidence type="ECO:0000256" key="3">
    <source>
        <dbReference type="ARBA" id="ARBA00022989"/>
    </source>
</evidence>
<keyword evidence="2 6" id="KW-0812">Transmembrane</keyword>
<dbReference type="PANTHER" id="PTHR15549">
    <property type="entry name" value="PAIRED IMMUNOGLOBULIN-LIKE TYPE 2 RECEPTOR"/>
    <property type="match status" value="1"/>
</dbReference>
<protein>
    <submittedName>
        <fullName evidence="8">6fd65ba4-b278-44c8-9541-9bffa107b06c</fullName>
    </submittedName>
</protein>
<keyword evidence="4 6" id="KW-0472">Membrane</keyword>
<feature type="region of interest" description="Disordered" evidence="5">
    <location>
        <begin position="680"/>
        <end position="753"/>
    </location>
</feature>
<evidence type="ECO:0000256" key="1">
    <source>
        <dbReference type="ARBA" id="ARBA00004167"/>
    </source>
</evidence>
<dbReference type="GO" id="GO:0016020">
    <property type="term" value="C:membrane"/>
    <property type="evidence" value="ECO:0007669"/>
    <property type="project" value="UniProtKB-SubCell"/>
</dbReference>
<evidence type="ECO:0000256" key="6">
    <source>
        <dbReference type="SAM" id="Phobius"/>
    </source>
</evidence>
<feature type="compositionally biased region" description="Low complexity" evidence="5">
    <location>
        <begin position="799"/>
        <end position="809"/>
    </location>
</feature>